<reference evidence="12" key="1">
    <citation type="submission" date="2021-06" db="EMBL/GenBank/DDBJ databases">
        <authorList>
            <person name="Kallberg Y."/>
            <person name="Tangrot J."/>
            <person name="Rosling A."/>
        </authorList>
    </citation>
    <scope>NUCLEOTIDE SEQUENCE</scope>
    <source>
        <strain evidence="12">FL966</strain>
    </source>
</reference>
<dbReference type="SUPFAM" id="SSF52540">
    <property type="entry name" value="P-loop containing nucleoside triphosphate hydrolases"/>
    <property type="match status" value="2"/>
</dbReference>
<evidence type="ECO:0000256" key="8">
    <source>
        <dbReference type="ARBA" id="ARBA00023136"/>
    </source>
</evidence>
<dbReference type="Gene3D" id="3.40.50.300">
    <property type="entry name" value="P-loop containing nucleotide triphosphate hydrolases"/>
    <property type="match status" value="2"/>
</dbReference>
<feature type="transmembrane region" description="Helical" evidence="9">
    <location>
        <begin position="456"/>
        <end position="472"/>
    </location>
</feature>
<feature type="transmembrane region" description="Helical" evidence="9">
    <location>
        <begin position="639"/>
        <end position="662"/>
    </location>
</feature>
<dbReference type="CDD" id="cd18604">
    <property type="entry name" value="ABC_6TM_VMR1_D2_like"/>
    <property type="match status" value="1"/>
</dbReference>
<dbReference type="OrthoDB" id="6500128at2759"/>
<dbReference type="InterPro" id="IPR011527">
    <property type="entry name" value="ABC1_TM_dom"/>
</dbReference>
<gene>
    <name evidence="12" type="ORF">CPELLU_LOCUS3013</name>
</gene>
<protein>
    <submittedName>
        <fullName evidence="12">21864_t:CDS:1</fullName>
    </submittedName>
</protein>
<keyword evidence="3 9" id="KW-0812">Transmembrane</keyword>
<dbReference type="GO" id="GO:0140359">
    <property type="term" value="F:ABC-type transporter activity"/>
    <property type="evidence" value="ECO:0007669"/>
    <property type="project" value="InterPro"/>
</dbReference>
<dbReference type="InterPro" id="IPR050173">
    <property type="entry name" value="ABC_transporter_C-like"/>
</dbReference>
<dbReference type="Proteomes" id="UP000789759">
    <property type="component" value="Unassembled WGS sequence"/>
</dbReference>
<dbReference type="PANTHER" id="PTHR24223:SF353">
    <property type="entry name" value="ABC TRANSPORTER ATP-BINDING PROTEIN_PERMEASE VMR1-RELATED"/>
    <property type="match status" value="1"/>
</dbReference>
<keyword evidence="2" id="KW-0813">Transport</keyword>
<evidence type="ECO:0000259" key="11">
    <source>
        <dbReference type="PROSITE" id="PS50929"/>
    </source>
</evidence>
<evidence type="ECO:0000256" key="2">
    <source>
        <dbReference type="ARBA" id="ARBA00022448"/>
    </source>
</evidence>
<feature type="transmembrane region" description="Helical" evidence="9">
    <location>
        <begin position="608"/>
        <end position="633"/>
    </location>
</feature>
<proteinExistence type="predicted"/>
<dbReference type="EMBL" id="CAJVQA010001403">
    <property type="protein sequence ID" value="CAG8513071.1"/>
    <property type="molecule type" value="Genomic_DNA"/>
</dbReference>
<keyword evidence="6" id="KW-0067">ATP-binding</keyword>
<feature type="domain" description="ABC transmembrane type-1" evidence="11">
    <location>
        <begin position="31"/>
        <end position="154"/>
    </location>
</feature>
<feature type="domain" description="ABC transporter" evidence="10">
    <location>
        <begin position="822"/>
        <end position="1003"/>
    </location>
</feature>
<dbReference type="SUPFAM" id="SSF90123">
    <property type="entry name" value="ABC transporter transmembrane region"/>
    <property type="match status" value="2"/>
</dbReference>
<dbReference type="InterPro" id="IPR003593">
    <property type="entry name" value="AAA+_ATPase"/>
</dbReference>
<dbReference type="AlphaFoldDB" id="A0A9N9A0U3"/>
<comment type="subcellular location">
    <subcellularLocation>
        <location evidence="1">Membrane</location>
    </subcellularLocation>
</comment>
<keyword evidence="7 9" id="KW-1133">Transmembrane helix</keyword>
<evidence type="ECO:0000256" key="7">
    <source>
        <dbReference type="ARBA" id="ARBA00022989"/>
    </source>
</evidence>
<dbReference type="InterPro" id="IPR027417">
    <property type="entry name" value="P-loop_NTPase"/>
</dbReference>
<organism evidence="12 13">
    <name type="scientific">Cetraspora pellucida</name>
    <dbReference type="NCBI Taxonomy" id="1433469"/>
    <lineage>
        <taxon>Eukaryota</taxon>
        <taxon>Fungi</taxon>
        <taxon>Fungi incertae sedis</taxon>
        <taxon>Mucoromycota</taxon>
        <taxon>Glomeromycotina</taxon>
        <taxon>Glomeromycetes</taxon>
        <taxon>Diversisporales</taxon>
        <taxon>Gigasporaceae</taxon>
        <taxon>Cetraspora</taxon>
    </lineage>
</organism>
<name>A0A9N9A0U3_9GLOM</name>
<evidence type="ECO:0000259" key="10">
    <source>
        <dbReference type="PROSITE" id="PS50893"/>
    </source>
</evidence>
<sequence length="1013" mass="115048">MSIVYHTALRQDTEVKNQTGKITDLTDSDAQKTVRNMHKCLMAATDKRVGVLDELLQIIRTVKIYAMEDYFRSKVVAARDIELRELNNYMFIRMSIRMSWEILTFLMMLFSFFMYSKILGKELTSSLAFTAIILFKNLLHVLNETPAIIISITQALVSISRIEEFLKESEIYTKILENNGVILNSNNCIGFEDATLQWTNKGSNQFALNNLNIHFLPGKLSLIFGPSGCGKTCLLKALLALDVKCSDGHVFKPRLGNIAYVAQTVWLQNGTIRDNILFGQDYEPERYFKVIAMCKLEDDLKVFISKDKTEIGENGIVLSNGQKQRVALARAIYSKHEVLIIDDFLSAVDLHITKSIYKQILTNELTNNRTIILVTHNKDFLHDADMTIYLKDGRVDKIEYSIKNLSEHENVERIAKETCKNIAGSQDGNRLITEEIQAEGMVNWWIYTIYMIKSKMVLLLISIFILATWYIQTKQDFLIKSWVDAHKTHNKVNQAVSHIEVLSPLTESFNLIARNFVLTQTLFLPMSYEFDNVDYYFWAYALVTLVAISLKSFKTYFIFFGSLIASKELHNSMLEKILNTTIRFYDTTPTGRILNRFSKDMEIIDQILSLNVTSFIYSLMSAGALVISAILNIDIDIRFKFLIAGIFVVVSILYAIIGISYISTSRYLKRLESVTRSPIYSAFDNTISGISTIRTFGVEERLKEKMWDLIDINNQPCLLNWACNQWLHTHTNVVGGLFSLAVGFIIIFNLSKGMEPGLAGLILTCVLSFSRNIVDAITTYSVMEMNMNSVERVHEYLSLEVEQRIIDGLSPLLNEWPHSGDIQVKNLGVQYSNNDPSVIKNISFHVCPGEKIGIIGRTGSGKSTLARSFIRLNINHGQIIIDGIDISKVDVFALRLNIILSSFISDNLCYGKNVKTNKIYDALRKAHLIENDSLLTPNTIVNVGGNNFSQSQRQQIALARAILYKSKVVIMDELTADDGNIVEFDDPYTLLQNPNSELRKICIESGKFETFYV</sequence>
<feature type="transmembrane region" description="Helical" evidence="9">
    <location>
        <begin position="535"/>
        <end position="553"/>
    </location>
</feature>
<evidence type="ECO:0000256" key="4">
    <source>
        <dbReference type="ARBA" id="ARBA00022737"/>
    </source>
</evidence>
<comment type="caution">
    <text evidence="12">The sequence shown here is derived from an EMBL/GenBank/DDBJ whole genome shotgun (WGS) entry which is preliminary data.</text>
</comment>
<keyword evidence="8 9" id="KW-0472">Membrane</keyword>
<dbReference type="PROSITE" id="PS50929">
    <property type="entry name" value="ABC_TM1F"/>
    <property type="match status" value="2"/>
</dbReference>
<feature type="domain" description="ABC transporter" evidence="10">
    <location>
        <begin position="189"/>
        <end position="417"/>
    </location>
</feature>
<dbReference type="GO" id="GO:0016020">
    <property type="term" value="C:membrane"/>
    <property type="evidence" value="ECO:0007669"/>
    <property type="project" value="UniProtKB-SubCell"/>
</dbReference>
<dbReference type="InterPro" id="IPR003439">
    <property type="entry name" value="ABC_transporter-like_ATP-bd"/>
</dbReference>
<dbReference type="PANTHER" id="PTHR24223">
    <property type="entry name" value="ATP-BINDING CASSETTE SUB-FAMILY C"/>
    <property type="match status" value="1"/>
</dbReference>
<evidence type="ECO:0000256" key="5">
    <source>
        <dbReference type="ARBA" id="ARBA00022741"/>
    </source>
</evidence>
<evidence type="ECO:0000256" key="3">
    <source>
        <dbReference type="ARBA" id="ARBA00022692"/>
    </source>
</evidence>
<evidence type="ECO:0000313" key="12">
    <source>
        <dbReference type="EMBL" id="CAG8513071.1"/>
    </source>
</evidence>
<dbReference type="CDD" id="cd03250">
    <property type="entry name" value="ABCC_MRP_domain1"/>
    <property type="match status" value="1"/>
</dbReference>
<evidence type="ECO:0000256" key="9">
    <source>
        <dbReference type="SAM" id="Phobius"/>
    </source>
</evidence>
<dbReference type="Pfam" id="PF00005">
    <property type="entry name" value="ABC_tran"/>
    <property type="match status" value="2"/>
</dbReference>
<accession>A0A9N9A0U3</accession>
<dbReference type="SMART" id="SM00382">
    <property type="entry name" value="AAA"/>
    <property type="match status" value="2"/>
</dbReference>
<feature type="transmembrane region" description="Helical" evidence="9">
    <location>
        <begin position="100"/>
        <end position="118"/>
    </location>
</feature>
<evidence type="ECO:0000256" key="6">
    <source>
        <dbReference type="ARBA" id="ARBA00022840"/>
    </source>
</evidence>
<evidence type="ECO:0000313" key="13">
    <source>
        <dbReference type="Proteomes" id="UP000789759"/>
    </source>
</evidence>
<dbReference type="GO" id="GO:0005524">
    <property type="term" value="F:ATP binding"/>
    <property type="evidence" value="ECO:0007669"/>
    <property type="project" value="UniProtKB-KW"/>
</dbReference>
<keyword evidence="13" id="KW-1185">Reference proteome</keyword>
<keyword evidence="4" id="KW-0677">Repeat</keyword>
<dbReference type="InterPro" id="IPR036640">
    <property type="entry name" value="ABC1_TM_sf"/>
</dbReference>
<dbReference type="GO" id="GO:0016887">
    <property type="term" value="F:ATP hydrolysis activity"/>
    <property type="evidence" value="ECO:0007669"/>
    <property type="project" value="InterPro"/>
</dbReference>
<feature type="domain" description="ABC transmembrane type-1" evidence="11">
    <location>
        <begin position="518"/>
        <end position="785"/>
    </location>
</feature>
<dbReference type="Pfam" id="PF00664">
    <property type="entry name" value="ABC_membrane"/>
    <property type="match status" value="2"/>
</dbReference>
<dbReference type="PROSITE" id="PS50893">
    <property type="entry name" value="ABC_TRANSPORTER_2"/>
    <property type="match status" value="2"/>
</dbReference>
<evidence type="ECO:0000256" key="1">
    <source>
        <dbReference type="ARBA" id="ARBA00004370"/>
    </source>
</evidence>
<feature type="transmembrane region" description="Helical" evidence="9">
    <location>
        <begin position="733"/>
        <end position="751"/>
    </location>
</feature>
<dbReference type="Gene3D" id="1.20.1560.10">
    <property type="entry name" value="ABC transporter type 1, transmembrane domain"/>
    <property type="match status" value="2"/>
</dbReference>
<keyword evidence="5" id="KW-0547">Nucleotide-binding</keyword>